<dbReference type="PANTHER" id="PTHR14289">
    <property type="entry name" value="F-BOX ONLY PROTEIN 3"/>
    <property type="match status" value="1"/>
</dbReference>
<organism evidence="4 5">
    <name type="scientific">Roseibium aquae</name>
    <dbReference type="NCBI Taxonomy" id="1323746"/>
    <lineage>
        <taxon>Bacteria</taxon>
        <taxon>Pseudomonadati</taxon>
        <taxon>Pseudomonadota</taxon>
        <taxon>Alphaproteobacteria</taxon>
        <taxon>Hyphomicrobiales</taxon>
        <taxon>Stappiaceae</taxon>
        <taxon>Roseibium</taxon>
    </lineage>
</organism>
<dbReference type="InterPro" id="IPR023065">
    <property type="entry name" value="Uncharacterised_ApaG"/>
</dbReference>
<feature type="domain" description="ApaG" evidence="3">
    <location>
        <begin position="20"/>
        <end position="144"/>
    </location>
</feature>
<dbReference type="Gene3D" id="2.60.40.1470">
    <property type="entry name" value="ApaG domain"/>
    <property type="match status" value="1"/>
</dbReference>
<dbReference type="EMBL" id="BMFA01000007">
    <property type="protein sequence ID" value="GGB51166.1"/>
    <property type="molecule type" value="Genomic_DNA"/>
</dbReference>
<dbReference type="GO" id="GO:0070987">
    <property type="term" value="P:error-free translesion synthesis"/>
    <property type="evidence" value="ECO:0007669"/>
    <property type="project" value="TreeGrafter"/>
</dbReference>
<reference evidence="4" key="1">
    <citation type="journal article" date="2014" name="Int. J. Syst. Evol. Microbiol.">
        <title>Complete genome sequence of Corynebacterium casei LMG S-19264T (=DSM 44701T), isolated from a smear-ripened cheese.</title>
        <authorList>
            <consortium name="US DOE Joint Genome Institute (JGI-PGF)"/>
            <person name="Walter F."/>
            <person name="Albersmeier A."/>
            <person name="Kalinowski J."/>
            <person name="Ruckert C."/>
        </authorList>
    </citation>
    <scope>NUCLEOTIDE SEQUENCE</scope>
    <source>
        <strain evidence="4">CGMCC 1.12426</strain>
    </source>
</reference>
<accession>A0A916TK28</accession>
<dbReference type="PANTHER" id="PTHR14289:SF16">
    <property type="entry name" value="POLYMERASE DELTA-INTERACTING PROTEIN 2"/>
    <property type="match status" value="1"/>
</dbReference>
<dbReference type="AlphaFoldDB" id="A0A916TK28"/>
<evidence type="ECO:0000313" key="4">
    <source>
        <dbReference type="EMBL" id="GGB51166.1"/>
    </source>
</evidence>
<evidence type="ECO:0000259" key="3">
    <source>
        <dbReference type="PROSITE" id="PS51087"/>
    </source>
</evidence>
<proteinExistence type="inferred from homology"/>
<dbReference type="NCBIfam" id="NF003967">
    <property type="entry name" value="PRK05461.1"/>
    <property type="match status" value="1"/>
</dbReference>
<dbReference type="SUPFAM" id="SSF110069">
    <property type="entry name" value="ApaG-like"/>
    <property type="match status" value="1"/>
</dbReference>
<evidence type="ECO:0000313" key="5">
    <source>
        <dbReference type="Proteomes" id="UP000605148"/>
    </source>
</evidence>
<gene>
    <name evidence="2 4" type="primary">apaG</name>
    <name evidence="4" type="ORF">GCM10011316_24010</name>
</gene>
<dbReference type="PROSITE" id="PS51087">
    <property type="entry name" value="APAG"/>
    <property type="match status" value="1"/>
</dbReference>
<keyword evidence="5" id="KW-1185">Reference proteome</keyword>
<sequence>MLTDYERYTAKRPELDTMYRAVTNGIQVSVEPFYLDEESQPEAGQYIWAYMVEIRNESAEAVQLKSRFWQITDALGRVEEVRGPGVVGEQPVIQPGETYEYSSGCPLKTTSGIMVGSYSMERPDGSVFDVEIPAFSLDLPDAVRSVN</sequence>
<evidence type="ECO:0000256" key="1">
    <source>
        <dbReference type="ARBA" id="ARBA00017693"/>
    </source>
</evidence>
<dbReference type="Pfam" id="PF04379">
    <property type="entry name" value="DUF525"/>
    <property type="match status" value="1"/>
</dbReference>
<dbReference type="HAMAP" id="MF_00791">
    <property type="entry name" value="ApaG"/>
    <property type="match status" value="1"/>
</dbReference>
<comment type="caution">
    <text evidence="4">The sequence shown here is derived from an EMBL/GenBank/DDBJ whole genome shotgun (WGS) entry which is preliminary data.</text>
</comment>
<evidence type="ECO:0000256" key="2">
    <source>
        <dbReference type="HAMAP-Rule" id="MF_00791"/>
    </source>
</evidence>
<dbReference type="InterPro" id="IPR007474">
    <property type="entry name" value="ApaG_domain"/>
</dbReference>
<dbReference type="InterPro" id="IPR036767">
    <property type="entry name" value="ApaG_sf"/>
</dbReference>
<reference evidence="4" key="2">
    <citation type="submission" date="2020-09" db="EMBL/GenBank/DDBJ databases">
        <authorList>
            <person name="Sun Q."/>
            <person name="Zhou Y."/>
        </authorList>
    </citation>
    <scope>NUCLEOTIDE SEQUENCE</scope>
    <source>
        <strain evidence="4">CGMCC 1.12426</strain>
    </source>
</reference>
<dbReference type="Proteomes" id="UP000605148">
    <property type="component" value="Unassembled WGS sequence"/>
</dbReference>
<protein>
    <recommendedName>
        <fullName evidence="1 2">Protein ApaG</fullName>
    </recommendedName>
</protein>
<name>A0A916TK28_9HYPH</name>